<protein>
    <submittedName>
        <fullName evidence="2">RCG25611, isoform CRA_a</fullName>
    </submittedName>
</protein>
<sequence length="48" mass="5571">MNRVAHVQQPSNPQSFGQRSAKSFVVVPEAVHLRRRAVRNPLIRRPWP</sequence>
<dbReference type="EMBL" id="CH473954">
    <property type="protein sequence ID" value="EDL77738.1"/>
    <property type="molecule type" value="Genomic_DNA"/>
</dbReference>
<feature type="compositionally biased region" description="Polar residues" evidence="1">
    <location>
        <begin position="8"/>
        <end position="21"/>
    </location>
</feature>
<accession>A6I1I7</accession>
<organism evidence="2 3">
    <name type="scientific">Rattus norvegicus</name>
    <name type="common">Rat</name>
    <dbReference type="NCBI Taxonomy" id="10116"/>
    <lineage>
        <taxon>Eukaryota</taxon>
        <taxon>Metazoa</taxon>
        <taxon>Chordata</taxon>
        <taxon>Craniata</taxon>
        <taxon>Vertebrata</taxon>
        <taxon>Euteleostomi</taxon>
        <taxon>Mammalia</taxon>
        <taxon>Eutheria</taxon>
        <taxon>Euarchontoglires</taxon>
        <taxon>Glires</taxon>
        <taxon>Rodentia</taxon>
        <taxon>Myomorpha</taxon>
        <taxon>Muroidea</taxon>
        <taxon>Muridae</taxon>
        <taxon>Murinae</taxon>
        <taxon>Rattus</taxon>
    </lineage>
</organism>
<evidence type="ECO:0000313" key="2">
    <source>
        <dbReference type="EMBL" id="EDL77738.1"/>
    </source>
</evidence>
<dbReference type="AlphaFoldDB" id="A6I1I7"/>
<evidence type="ECO:0000256" key="1">
    <source>
        <dbReference type="SAM" id="MobiDB-lite"/>
    </source>
</evidence>
<feature type="region of interest" description="Disordered" evidence="1">
    <location>
        <begin position="1"/>
        <end position="21"/>
    </location>
</feature>
<gene>
    <name evidence="2" type="ORF">rCG_25611</name>
</gene>
<dbReference type="Proteomes" id="UP000234681">
    <property type="component" value="Chromosome 8"/>
</dbReference>
<proteinExistence type="predicted"/>
<evidence type="ECO:0000313" key="3">
    <source>
        <dbReference type="Proteomes" id="UP000234681"/>
    </source>
</evidence>
<name>A6I1I7_RAT</name>
<reference evidence="2 3" key="1">
    <citation type="submission" date="2005-09" db="EMBL/GenBank/DDBJ databases">
        <authorList>
            <person name="Mural R.J."/>
            <person name="Li P.W."/>
            <person name="Adams M.D."/>
            <person name="Amanatides P.G."/>
            <person name="Baden-Tillson H."/>
            <person name="Barnstead M."/>
            <person name="Chin S.H."/>
            <person name="Dew I."/>
            <person name="Evans C.A."/>
            <person name="Ferriera S."/>
            <person name="Flanigan M."/>
            <person name="Fosler C."/>
            <person name="Glodek A."/>
            <person name="Gu Z."/>
            <person name="Holt R.A."/>
            <person name="Jennings D."/>
            <person name="Kraft C.L."/>
            <person name="Lu F."/>
            <person name="Nguyen T."/>
            <person name="Nusskern D.R."/>
            <person name="Pfannkoch C.M."/>
            <person name="Sitter C."/>
            <person name="Sutton G.G."/>
            <person name="Venter J.C."/>
            <person name="Wang Z."/>
            <person name="Woodage T."/>
            <person name="Zheng X.H."/>
            <person name="Zhong F."/>
        </authorList>
    </citation>
    <scope>NUCLEOTIDE SEQUENCE [LARGE SCALE GENOMIC DNA]</scope>
    <source>
        <strain>BN</strain>
        <strain evidence="3">Sprague-Dawley</strain>
    </source>
</reference>